<name>A0ABP8EXT2_9MICO</name>
<feature type="transmembrane region" description="Helical" evidence="2">
    <location>
        <begin position="84"/>
        <end position="104"/>
    </location>
</feature>
<feature type="transmembrane region" description="Helical" evidence="2">
    <location>
        <begin position="58"/>
        <end position="77"/>
    </location>
</feature>
<sequence>MSPSSLPRRGRTTGARVLTAVVVTLGIGGTAGGAVAWLLRLLAVATGSRPDAGTAETFLVTMTFLVALLPGALATALERRRSARVLLVAGGVAVLGLLLAPIWVQLGGASGPGVGALVVSTVVLAGVVAGAVWATAWLIRAAVGPGGSGLAGPPPPPREAGEARKRGERREDREDRGDRANRRPTLGGGGPR</sequence>
<evidence type="ECO:0000256" key="1">
    <source>
        <dbReference type="SAM" id="MobiDB-lite"/>
    </source>
</evidence>
<feature type="transmembrane region" description="Helical" evidence="2">
    <location>
        <begin position="116"/>
        <end position="139"/>
    </location>
</feature>
<dbReference type="RefSeq" id="WP_345043255.1">
    <property type="nucleotide sequence ID" value="NZ_BAABBA010000018.1"/>
</dbReference>
<dbReference type="EMBL" id="BAABBA010000018">
    <property type="protein sequence ID" value="GAA4288816.1"/>
    <property type="molecule type" value="Genomic_DNA"/>
</dbReference>
<gene>
    <name evidence="3" type="ORF">GCM10022262_31760</name>
</gene>
<reference evidence="4" key="1">
    <citation type="journal article" date="2019" name="Int. J. Syst. Evol. Microbiol.">
        <title>The Global Catalogue of Microorganisms (GCM) 10K type strain sequencing project: providing services to taxonomists for standard genome sequencing and annotation.</title>
        <authorList>
            <consortium name="The Broad Institute Genomics Platform"/>
            <consortium name="The Broad Institute Genome Sequencing Center for Infectious Disease"/>
            <person name="Wu L."/>
            <person name="Ma J."/>
        </authorList>
    </citation>
    <scope>NUCLEOTIDE SEQUENCE [LARGE SCALE GENOMIC DNA]</scope>
    <source>
        <strain evidence="4">JCM 17459</strain>
    </source>
</reference>
<evidence type="ECO:0008006" key="5">
    <source>
        <dbReference type="Google" id="ProtNLM"/>
    </source>
</evidence>
<keyword evidence="2" id="KW-0472">Membrane</keyword>
<keyword evidence="4" id="KW-1185">Reference proteome</keyword>
<protein>
    <recommendedName>
        <fullName evidence="5">Major facilitator superfamily (MFS) profile domain-containing protein</fullName>
    </recommendedName>
</protein>
<feature type="compositionally biased region" description="Basic and acidic residues" evidence="1">
    <location>
        <begin position="159"/>
        <end position="181"/>
    </location>
</feature>
<keyword evidence="2" id="KW-1133">Transmembrane helix</keyword>
<evidence type="ECO:0000313" key="4">
    <source>
        <dbReference type="Proteomes" id="UP001499841"/>
    </source>
</evidence>
<evidence type="ECO:0000256" key="2">
    <source>
        <dbReference type="SAM" id="Phobius"/>
    </source>
</evidence>
<keyword evidence="2" id="KW-0812">Transmembrane</keyword>
<proteinExistence type="predicted"/>
<dbReference type="Proteomes" id="UP001499841">
    <property type="component" value="Unassembled WGS sequence"/>
</dbReference>
<accession>A0ABP8EXT2</accession>
<feature type="transmembrane region" description="Helical" evidence="2">
    <location>
        <begin position="17"/>
        <end position="38"/>
    </location>
</feature>
<comment type="caution">
    <text evidence="3">The sequence shown here is derived from an EMBL/GenBank/DDBJ whole genome shotgun (WGS) entry which is preliminary data.</text>
</comment>
<evidence type="ECO:0000313" key="3">
    <source>
        <dbReference type="EMBL" id="GAA4288816.1"/>
    </source>
</evidence>
<feature type="region of interest" description="Disordered" evidence="1">
    <location>
        <begin position="147"/>
        <end position="192"/>
    </location>
</feature>
<organism evidence="3 4">
    <name type="scientific">Georgenia daeguensis</name>
    <dbReference type="NCBI Taxonomy" id="908355"/>
    <lineage>
        <taxon>Bacteria</taxon>
        <taxon>Bacillati</taxon>
        <taxon>Actinomycetota</taxon>
        <taxon>Actinomycetes</taxon>
        <taxon>Micrococcales</taxon>
        <taxon>Bogoriellaceae</taxon>
        <taxon>Georgenia</taxon>
    </lineage>
</organism>